<feature type="region of interest" description="Disordered" evidence="1">
    <location>
        <begin position="36"/>
        <end position="57"/>
    </location>
</feature>
<sequence length="75" mass="8168">MLFVTLKWTESIGRLWHAKGTNGRIAGARSVYPKINGSQGDQAGEKTSSSFNEDNLGTGEQYADLLQDAPLRISL</sequence>
<dbReference type="EMBL" id="KN739924">
    <property type="protein sequence ID" value="KIH54003.1"/>
    <property type="molecule type" value="Genomic_DNA"/>
</dbReference>
<proteinExistence type="predicted"/>
<protein>
    <submittedName>
        <fullName evidence="2">Uncharacterized protein</fullName>
    </submittedName>
</protein>
<dbReference type="AlphaFoldDB" id="A0A0C2CCE6"/>
<dbReference type="OrthoDB" id="5903432at2759"/>
<organism evidence="2 3">
    <name type="scientific">Ancylostoma duodenale</name>
    <dbReference type="NCBI Taxonomy" id="51022"/>
    <lineage>
        <taxon>Eukaryota</taxon>
        <taxon>Metazoa</taxon>
        <taxon>Ecdysozoa</taxon>
        <taxon>Nematoda</taxon>
        <taxon>Chromadorea</taxon>
        <taxon>Rhabditida</taxon>
        <taxon>Rhabditina</taxon>
        <taxon>Rhabditomorpha</taxon>
        <taxon>Strongyloidea</taxon>
        <taxon>Ancylostomatidae</taxon>
        <taxon>Ancylostomatinae</taxon>
        <taxon>Ancylostoma</taxon>
    </lineage>
</organism>
<evidence type="ECO:0000313" key="2">
    <source>
        <dbReference type="EMBL" id="KIH54003.1"/>
    </source>
</evidence>
<keyword evidence="3" id="KW-1185">Reference proteome</keyword>
<name>A0A0C2CCE6_9BILA</name>
<evidence type="ECO:0000313" key="3">
    <source>
        <dbReference type="Proteomes" id="UP000054047"/>
    </source>
</evidence>
<feature type="compositionally biased region" description="Polar residues" evidence="1">
    <location>
        <begin position="36"/>
        <end position="55"/>
    </location>
</feature>
<accession>A0A0C2CCE6</accession>
<gene>
    <name evidence="2" type="ORF">ANCDUO_15853</name>
</gene>
<reference evidence="2 3" key="1">
    <citation type="submission" date="2013-12" db="EMBL/GenBank/DDBJ databases">
        <title>Draft genome of the parsitic nematode Ancylostoma duodenale.</title>
        <authorList>
            <person name="Mitreva M."/>
        </authorList>
    </citation>
    <scope>NUCLEOTIDE SEQUENCE [LARGE SCALE GENOMIC DNA]</scope>
    <source>
        <strain evidence="2 3">Zhejiang</strain>
    </source>
</reference>
<dbReference type="Proteomes" id="UP000054047">
    <property type="component" value="Unassembled WGS sequence"/>
</dbReference>
<evidence type="ECO:0000256" key="1">
    <source>
        <dbReference type="SAM" id="MobiDB-lite"/>
    </source>
</evidence>